<feature type="transmembrane region" description="Helical" evidence="5">
    <location>
        <begin position="595"/>
        <end position="612"/>
    </location>
</feature>
<reference evidence="7 8" key="1">
    <citation type="submission" date="2018-11" db="EMBL/GenBank/DDBJ databases">
        <title>Genomic Encyclopedia of Type Strains, Phase IV (KMG-IV): sequencing the most valuable type-strain genomes for metagenomic binning, comparative biology and taxonomic classification.</title>
        <authorList>
            <person name="Goeker M."/>
        </authorList>
    </citation>
    <scope>NUCLEOTIDE SEQUENCE [LARGE SCALE GENOMIC DNA]</scope>
    <source>
        <strain evidence="7 8">DSM 100275</strain>
    </source>
</reference>
<evidence type="ECO:0000256" key="2">
    <source>
        <dbReference type="ARBA" id="ARBA00022475"/>
    </source>
</evidence>
<evidence type="ECO:0000259" key="6">
    <source>
        <dbReference type="SMART" id="SM00900"/>
    </source>
</evidence>
<feature type="region of interest" description="Disordered" evidence="4">
    <location>
        <begin position="699"/>
        <end position="720"/>
    </location>
</feature>
<dbReference type="SMART" id="SM00900">
    <property type="entry name" value="FMN_bind"/>
    <property type="match status" value="1"/>
</dbReference>
<feature type="transmembrane region" description="Helical" evidence="5">
    <location>
        <begin position="421"/>
        <end position="442"/>
    </location>
</feature>
<dbReference type="EMBL" id="RJVI01000002">
    <property type="protein sequence ID" value="ROR32392.1"/>
    <property type="molecule type" value="Genomic_DNA"/>
</dbReference>
<evidence type="ECO:0000313" key="8">
    <source>
        <dbReference type="Proteomes" id="UP000276634"/>
    </source>
</evidence>
<feature type="transmembrane region" description="Helical" evidence="5">
    <location>
        <begin position="554"/>
        <end position="575"/>
    </location>
</feature>
<evidence type="ECO:0000256" key="1">
    <source>
        <dbReference type="ARBA" id="ARBA00004236"/>
    </source>
</evidence>
<dbReference type="RefSeq" id="WP_123401336.1">
    <property type="nucleotide sequence ID" value="NZ_RJVI01000002.1"/>
</dbReference>
<evidence type="ECO:0000256" key="4">
    <source>
        <dbReference type="SAM" id="MobiDB-lite"/>
    </source>
</evidence>
<dbReference type="InterPro" id="IPR052378">
    <property type="entry name" value="NosR_regulator"/>
</dbReference>
<dbReference type="GO" id="GO:0045893">
    <property type="term" value="P:positive regulation of DNA-templated transcription"/>
    <property type="evidence" value="ECO:0007669"/>
    <property type="project" value="InterPro"/>
</dbReference>
<dbReference type="PANTHER" id="PTHR30224">
    <property type="entry name" value="ELECTRON TRANSPORT PROTEIN"/>
    <property type="match status" value="1"/>
</dbReference>
<dbReference type="InterPro" id="IPR007329">
    <property type="entry name" value="FMN-bd"/>
</dbReference>
<evidence type="ECO:0000313" key="7">
    <source>
        <dbReference type="EMBL" id="ROR32392.1"/>
    </source>
</evidence>
<evidence type="ECO:0000256" key="3">
    <source>
        <dbReference type="ARBA" id="ARBA00023136"/>
    </source>
</evidence>
<proteinExistence type="predicted"/>
<dbReference type="NCBIfam" id="NF046105">
    <property type="entry name" value="TransRegNosR"/>
    <property type="match status" value="1"/>
</dbReference>
<dbReference type="GO" id="GO:0010181">
    <property type="term" value="F:FMN binding"/>
    <property type="evidence" value="ECO:0007669"/>
    <property type="project" value="InterPro"/>
</dbReference>
<dbReference type="InterPro" id="IPR011399">
    <property type="entry name" value="NosR"/>
</dbReference>
<keyword evidence="3 5" id="KW-0472">Membrane</keyword>
<comment type="caution">
    <text evidence="7">The sequence shown here is derived from an EMBL/GenBank/DDBJ whole genome shotgun (WGS) entry which is preliminary data.</text>
</comment>
<feature type="transmembrane region" description="Helical" evidence="5">
    <location>
        <begin position="492"/>
        <end position="512"/>
    </location>
</feature>
<gene>
    <name evidence="7" type="ORF">EDC57_1592</name>
</gene>
<dbReference type="SUPFAM" id="SSF54862">
    <property type="entry name" value="4Fe-4S ferredoxins"/>
    <property type="match status" value="1"/>
</dbReference>
<feature type="transmembrane region" description="Helical" evidence="5">
    <location>
        <begin position="454"/>
        <end position="480"/>
    </location>
</feature>
<keyword evidence="8" id="KW-1185">Reference proteome</keyword>
<dbReference type="Pfam" id="PF12801">
    <property type="entry name" value="Fer4_5"/>
    <property type="match status" value="2"/>
</dbReference>
<accession>A0A3N1Y448</accession>
<keyword evidence="5" id="KW-0812">Transmembrane</keyword>
<feature type="domain" description="FMN-binding" evidence="6">
    <location>
        <begin position="86"/>
        <end position="179"/>
    </location>
</feature>
<dbReference type="OrthoDB" id="9806398at2"/>
<evidence type="ECO:0000256" key="5">
    <source>
        <dbReference type="SAM" id="Phobius"/>
    </source>
</evidence>
<protein>
    <submittedName>
        <fullName evidence="7">NosR/NirI family nitrous oxide reductase transcriptional regulator</fullName>
    </submittedName>
</protein>
<name>A0A3N1Y448_9GAMM</name>
<dbReference type="Pfam" id="PF04205">
    <property type="entry name" value="FMN_bind"/>
    <property type="match status" value="1"/>
</dbReference>
<organism evidence="7 8">
    <name type="scientific">Inmirania thermothiophila</name>
    <dbReference type="NCBI Taxonomy" id="1750597"/>
    <lineage>
        <taxon>Bacteria</taxon>
        <taxon>Pseudomonadati</taxon>
        <taxon>Pseudomonadota</taxon>
        <taxon>Gammaproteobacteria</taxon>
        <taxon>Chromatiales</taxon>
        <taxon>Ectothiorhodospiraceae</taxon>
        <taxon>Inmirania</taxon>
    </lineage>
</organism>
<dbReference type="AlphaFoldDB" id="A0A3N1Y448"/>
<keyword evidence="5" id="KW-1133">Transmembrane helix</keyword>
<sequence>MSGRVGRGAGRRAGGAGLLLLLLVLVAALLPGHDVRAEVAPEIRGFFPQATRVGEREGDPPAQPVYAGDELLGYVFETVDIAPIPAYSGKPVNLLVGLDREGVIRGALVLEHHEPILLVGIPEQRLFDFAAQYRGKKVTDRIAVGSKAPPGFDRVDAVTGATVTVMVVNQTIMRAARKVAASRGIAEVGVATAARAKVRMDVFEPRGWSDLLGAGAVRRLHLTRGEVDDAFRGTAGEGVGDAPPEARDETFIDLYYAYLNPPTVGRNLLGEEQYRWLMETLEEGEHAIAVMANGLYSFKGSGYVRGGIFDRVQLRQDGQLITFHDLDYYRLADVYADGIPTFREMAIFVIRKGFEFDPGTPWELELLVRRQVGPVKSVFTSFTAGYETPEAFLERPQPAAEEAGEGEPMWVSVWRNRRFDVAVLLAGLGALVLILVFQEPLARRPRLLRNVRHLYLVYTLFFIGWYGLAQLSVVNVFTFINAVIHEFRWELFLMDPMIFILWIFVAATLLLLGRGIYCGWLCPFGALQELINEIAVRLGVRQIRIPFAVHERLWALKYVILLVLFGISLESMATAERYAEVEPFKTAIMLRFQREWPFVLYAAGLLVASVFNRKFYCRYLCPLGAALVVPGRLHLFEWLKRRRECGSPCRLCGNECEVQAIHPDGRINLNECHYCLDCQVTYFDDRRCPPLVARRRRAKRGAGKGSPQGEEAAVRTADVG</sequence>
<keyword evidence="2" id="KW-1003">Cell membrane</keyword>
<dbReference type="PIRSF" id="PIRSF036354">
    <property type="entry name" value="NosR"/>
    <property type="match status" value="1"/>
</dbReference>
<comment type="subcellular location">
    <subcellularLocation>
        <location evidence="1">Cell membrane</location>
    </subcellularLocation>
</comment>
<dbReference type="GO" id="GO:0005886">
    <property type="term" value="C:plasma membrane"/>
    <property type="evidence" value="ECO:0007669"/>
    <property type="project" value="UniProtKB-SubCell"/>
</dbReference>
<dbReference type="Proteomes" id="UP000276634">
    <property type="component" value="Unassembled WGS sequence"/>
</dbReference>
<dbReference type="GO" id="GO:0003677">
    <property type="term" value="F:DNA binding"/>
    <property type="evidence" value="ECO:0007669"/>
    <property type="project" value="InterPro"/>
</dbReference>
<dbReference type="InterPro" id="IPR017896">
    <property type="entry name" value="4Fe4S_Fe-S-bd"/>
</dbReference>
<dbReference type="PANTHER" id="PTHR30224:SF4">
    <property type="entry name" value="ELECTRON TRANSPORT PROTEIN YCCM-RELATED"/>
    <property type="match status" value="1"/>
</dbReference>